<evidence type="ECO:0008006" key="4">
    <source>
        <dbReference type="Google" id="ProtNLM"/>
    </source>
</evidence>
<keyword evidence="3" id="KW-1185">Reference proteome</keyword>
<evidence type="ECO:0000313" key="3">
    <source>
        <dbReference type="Proteomes" id="UP001153642"/>
    </source>
</evidence>
<gene>
    <name evidence="2" type="ORF">OSR52_08585</name>
</gene>
<comment type="caution">
    <text evidence="2">The sequence shown here is derived from an EMBL/GenBank/DDBJ whole genome shotgun (WGS) entry which is preliminary data.</text>
</comment>
<dbReference type="EMBL" id="JAPMUA010000003">
    <property type="protein sequence ID" value="MDG3585926.1"/>
    <property type="molecule type" value="Genomic_DNA"/>
</dbReference>
<dbReference type="Proteomes" id="UP001153642">
    <property type="component" value="Unassembled WGS sequence"/>
</dbReference>
<reference evidence="2" key="1">
    <citation type="submission" date="2022-11" db="EMBL/GenBank/DDBJ databases">
        <title>High-quality draft genome sequence of Galbibacter sp. strain CMA-7.</title>
        <authorList>
            <person name="Wei L."/>
            <person name="Dong C."/>
            <person name="Shao Z."/>
        </authorList>
    </citation>
    <scope>NUCLEOTIDE SEQUENCE</scope>
    <source>
        <strain evidence="2">CMA-7</strain>
    </source>
</reference>
<name>A0ABT6FRQ8_9FLAO</name>
<dbReference type="RefSeq" id="WP_277900158.1">
    <property type="nucleotide sequence ID" value="NZ_JAPMUA010000003.1"/>
</dbReference>
<feature type="region of interest" description="Disordered" evidence="1">
    <location>
        <begin position="269"/>
        <end position="291"/>
    </location>
</feature>
<organism evidence="2 3">
    <name type="scientific">Galbibacter pacificus</name>
    <dbReference type="NCBI Taxonomy" id="2996052"/>
    <lineage>
        <taxon>Bacteria</taxon>
        <taxon>Pseudomonadati</taxon>
        <taxon>Bacteroidota</taxon>
        <taxon>Flavobacteriia</taxon>
        <taxon>Flavobacteriales</taxon>
        <taxon>Flavobacteriaceae</taxon>
        <taxon>Galbibacter</taxon>
    </lineage>
</organism>
<proteinExistence type="predicted"/>
<protein>
    <recommendedName>
        <fullName evidence="4">Replication protein</fullName>
    </recommendedName>
</protein>
<sequence>MKQLHHYQYDFIEITLPNVNRSQIKWQHLKPHPTLHNYYQLKANSSLHGDRFGMFVNGNGFLKIKTSIPYLLHNHNYISVDESDLLQTILLLSDIIGLKLIKSHVTQIEYGAYERINQEAREYLSKIIGVYDYQIEKSSNHLKMFGNGKLHYKIYDAVKNAKSKKTYRRGNYPKENLIKHELKLTDVSKVMKKPTSVEQLCQQSTKEYFDTMLHTHHSSLCLEKQLCIEPIGNTFSDVLYAGLKQLEQQYGQSTYTLVSKLIDTMKLSPSQKSKRRKSLQQLETIYNEKAP</sequence>
<accession>A0ABT6FRQ8</accession>
<evidence type="ECO:0000256" key="1">
    <source>
        <dbReference type="SAM" id="MobiDB-lite"/>
    </source>
</evidence>
<evidence type="ECO:0000313" key="2">
    <source>
        <dbReference type="EMBL" id="MDG3585926.1"/>
    </source>
</evidence>